<dbReference type="KEGG" id="samy:DB32_004831"/>
<keyword evidence="3" id="KW-1185">Reference proteome</keyword>
<name>A0A0F6YK46_9BACT</name>
<feature type="region of interest" description="Disordered" evidence="1">
    <location>
        <begin position="143"/>
        <end position="168"/>
    </location>
</feature>
<organism evidence="2 3">
    <name type="scientific">Sandaracinus amylolyticus</name>
    <dbReference type="NCBI Taxonomy" id="927083"/>
    <lineage>
        <taxon>Bacteria</taxon>
        <taxon>Pseudomonadati</taxon>
        <taxon>Myxococcota</taxon>
        <taxon>Polyangia</taxon>
        <taxon>Polyangiales</taxon>
        <taxon>Sandaracinaceae</taxon>
        <taxon>Sandaracinus</taxon>
    </lineage>
</organism>
<dbReference type="AlphaFoldDB" id="A0A0F6YK46"/>
<accession>A0A0F6YK46</accession>
<gene>
    <name evidence="2" type="ORF">DB32_004831</name>
</gene>
<proteinExistence type="predicted"/>
<dbReference type="EMBL" id="CP011125">
    <property type="protein sequence ID" value="AKF07682.1"/>
    <property type="molecule type" value="Genomic_DNA"/>
</dbReference>
<dbReference type="InterPro" id="IPR011042">
    <property type="entry name" value="6-blade_b-propeller_TolB-like"/>
</dbReference>
<sequence>MARIVRWGAVVLFSITEVLMRSARPAHVLRAPETRVPALALVLGLVVPAMLLAGCDCSGRIDGGGTPCVTSAECPTGSACVDGVCDGTGTTDGGAIGSCTSDPPVPVAEACNGRDDDCDGQIDDGVLSSCGDCDPSCEGEHLGPGTGTPFDPEGHTDGSESEGVGLDDDGAIVLDSRRIETAFIWIANTGDGTVSKVDTRTRVEVARYRTGPAGGADDPSRTSVNSLGDVYVANRAGRSVTKISVLGADCTDTDGDGVVRTSTGPTDVLPWGQDDCVLWNVSLPDGGILRALAAQDTLGPDGEIITAVWVGGWEGLAWKLDGENGAIVVRTASPTNNYGFALDGAGNLWIAGRSARVLGRIDTRRCLDTASCDVAPCGDDGDSCIKQQVSIPEGHNPYGITVDADQRVWVAMHGTSTIGRYDHDAAGARWTFVNVGVDCHGIAADGAGWVWAAGYGAGVVRLDADDPTMFSIVPGTDGRGSKGMAIDFDGQVWSINQGTDDATVIEPGATLGDATVTTSVVPAGIERYTYSDMTGQQLRLATDPRGWYRRPFEGCPEGADVETEWRELRFEGSIPPGTLMRFRVRTAATREALASAMWILVGEAPPATSPLSIDDALVAASVEPQRWIEVEVQLEAMRSSATEIISPRLTSLTVTRQCGSLVF</sequence>
<dbReference type="Gene3D" id="2.120.10.30">
    <property type="entry name" value="TolB, C-terminal domain"/>
    <property type="match status" value="2"/>
</dbReference>
<reference evidence="2 3" key="1">
    <citation type="submission" date="2015-03" db="EMBL/GenBank/DDBJ databases">
        <title>Genome assembly of Sandaracinus amylolyticus DSM 53668.</title>
        <authorList>
            <person name="Sharma G."/>
            <person name="Subramanian S."/>
        </authorList>
    </citation>
    <scope>NUCLEOTIDE SEQUENCE [LARGE SCALE GENOMIC DNA]</scope>
    <source>
        <strain evidence="2 3">DSM 53668</strain>
    </source>
</reference>
<evidence type="ECO:0000313" key="3">
    <source>
        <dbReference type="Proteomes" id="UP000034883"/>
    </source>
</evidence>
<dbReference type="Proteomes" id="UP000034883">
    <property type="component" value="Chromosome"/>
</dbReference>
<dbReference type="SUPFAM" id="SSF101898">
    <property type="entry name" value="NHL repeat"/>
    <property type="match status" value="2"/>
</dbReference>
<protein>
    <submittedName>
        <fullName evidence="2">Kelch-like 5 protein</fullName>
    </submittedName>
</protein>
<evidence type="ECO:0000256" key="1">
    <source>
        <dbReference type="SAM" id="MobiDB-lite"/>
    </source>
</evidence>
<evidence type="ECO:0000313" key="2">
    <source>
        <dbReference type="EMBL" id="AKF07682.1"/>
    </source>
</evidence>